<reference evidence="5" key="2">
    <citation type="submission" date="2025-09" db="UniProtKB">
        <authorList>
            <consortium name="Ensembl"/>
        </authorList>
    </citation>
    <scope>IDENTIFICATION</scope>
</reference>
<feature type="domain" description="Fibrillar collagen NC1" evidence="4">
    <location>
        <begin position="10"/>
        <end position="227"/>
    </location>
</feature>
<reference evidence="5" key="1">
    <citation type="submission" date="2025-08" db="UniProtKB">
        <authorList>
            <consortium name="Ensembl"/>
        </authorList>
    </citation>
    <scope>IDENTIFICATION</scope>
</reference>
<comment type="subcellular location">
    <subcellularLocation>
        <location evidence="1">Secreted</location>
    </subcellularLocation>
</comment>
<dbReference type="InterPro" id="IPR000885">
    <property type="entry name" value="Fib_collagen_C"/>
</dbReference>
<evidence type="ECO:0000256" key="1">
    <source>
        <dbReference type="ARBA" id="ARBA00004613"/>
    </source>
</evidence>
<dbReference type="Gene3D" id="2.60.120.1000">
    <property type="match status" value="1"/>
</dbReference>
<evidence type="ECO:0000256" key="3">
    <source>
        <dbReference type="ARBA" id="ARBA00023119"/>
    </source>
</evidence>
<dbReference type="GO" id="GO:0005581">
    <property type="term" value="C:collagen trimer"/>
    <property type="evidence" value="ECO:0007669"/>
    <property type="project" value="UniProtKB-KW"/>
</dbReference>
<keyword evidence="2" id="KW-0964">Secreted</keyword>
<sequence>MYLSDKSNYPLLKTLLDSLQQDLRFFIDPPDGTKEHPATTCLELMLSHPNLSSGMYYIDPNQGSPADALLVYCNFSAGGQTCLPPLQPQIPMKSWLKDTMPDSFTWLSAIDGGFQFDYMETGVVQMRFLRLNSKFVKQNITFSCQPNSHQGSNERDIKFLADSRRQSFLGTLLDCEPVGSPHTGPRESVFQFETEDLELLPIRDLALFGHSDTTEQFEFTVGQVCFS</sequence>
<organism evidence="5 6">
    <name type="scientific">Sinocyclocheilus grahami</name>
    <name type="common">Dianchi golden-line fish</name>
    <name type="synonym">Barbus grahami</name>
    <dbReference type="NCBI Taxonomy" id="75366"/>
    <lineage>
        <taxon>Eukaryota</taxon>
        <taxon>Metazoa</taxon>
        <taxon>Chordata</taxon>
        <taxon>Craniata</taxon>
        <taxon>Vertebrata</taxon>
        <taxon>Euteleostomi</taxon>
        <taxon>Actinopterygii</taxon>
        <taxon>Neopterygii</taxon>
        <taxon>Teleostei</taxon>
        <taxon>Ostariophysi</taxon>
        <taxon>Cypriniformes</taxon>
        <taxon>Cyprinidae</taxon>
        <taxon>Cyprininae</taxon>
        <taxon>Sinocyclocheilus</taxon>
    </lineage>
</organism>
<dbReference type="PROSITE" id="PS51461">
    <property type="entry name" value="NC1_FIB"/>
    <property type="match status" value="1"/>
</dbReference>
<keyword evidence="3" id="KW-0176">Collagen</keyword>
<evidence type="ECO:0000259" key="4">
    <source>
        <dbReference type="PROSITE" id="PS51461"/>
    </source>
</evidence>
<dbReference type="Proteomes" id="UP000472262">
    <property type="component" value="Unassembled WGS sequence"/>
</dbReference>
<evidence type="ECO:0000313" key="6">
    <source>
        <dbReference type="Proteomes" id="UP000472262"/>
    </source>
</evidence>
<proteinExistence type="predicted"/>
<dbReference type="AlphaFoldDB" id="A0A672LAE1"/>
<dbReference type="InParanoid" id="A0A672LAE1"/>
<dbReference type="Ensembl" id="ENSSGRT00000022296.1">
    <property type="protein sequence ID" value="ENSSGRP00000020649.1"/>
    <property type="gene ID" value="ENSSGRG00000012427.1"/>
</dbReference>
<accession>A0A672LAE1</accession>
<keyword evidence="6" id="KW-1185">Reference proteome</keyword>
<dbReference type="GO" id="GO:0005201">
    <property type="term" value="F:extracellular matrix structural constituent"/>
    <property type="evidence" value="ECO:0007669"/>
    <property type="project" value="InterPro"/>
</dbReference>
<name>A0A672LAE1_SINGR</name>
<dbReference type="Pfam" id="PF01410">
    <property type="entry name" value="COLFI"/>
    <property type="match status" value="1"/>
</dbReference>
<dbReference type="OMA" id="MINYSAG"/>
<evidence type="ECO:0000313" key="5">
    <source>
        <dbReference type="Ensembl" id="ENSSGRP00000020649.1"/>
    </source>
</evidence>
<evidence type="ECO:0000256" key="2">
    <source>
        <dbReference type="ARBA" id="ARBA00022525"/>
    </source>
</evidence>
<dbReference type="FunFam" id="2.60.120.1000:FF:000012">
    <property type="entry name" value="Si:dkey-61l1.4"/>
    <property type="match status" value="1"/>
</dbReference>
<dbReference type="GO" id="GO:0005576">
    <property type="term" value="C:extracellular region"/>
    <property type="evidence" value="ECO:0007669"/>
    <property type="project" value="UniProtKB-SubCell"/>
</dbReference>
<dbReference type="SMART" id="SM00038">
    <property type="entry name" value="COLFI"/>
    <property type="match status" value="1"/>
</dbReference>
<protein>
    <recommendedName>
        <fullName evidence="4">Fibrillar collagen NC1 domain-containing protein</fullName>
    </recommendedName>
</protein>